<comment type="cofactor">
    <cofactor evidence="8">
        <name>Mg(2+)</name>
        <dbReference type="ChEBI" id="CHEBI:18420"/>
    </cofactor>
</comment>
<comment type="subcellular location">
    <subcellularLocation>
        <location evidence="8">Cytoplasm</location>
    </subcellularLocation>
</comment>
<dbReference type="RefSeq" id="WP_160795636.1">
    <property type="nucleotide sequence ID" value="NZ_WSSB01000004.1"/>
</dbReference>
<keyword evidence="2 8" id="KW-0436">Ligase</keyword>
<evidence type="ECO:0000256" key="2">
    <source>
        <dbReference type="ARBA" id="ARBA00022598"/>
    </source>
</evidence>
<dbReference type="GO" id="GO:0005829">
    <property type="term" value="C:cytosol"/>
    <property type="evidence" value="ECO:0007669"/>
    <property type="project" value="TreeGrafter"/>
</dbReference>
<feature type="binding site" evidence="8">
    <location>
        <position position="56"/>
    </location>
    <ligand>
        <name>Mg(2+)</name>
        <dbReference type="ChEBI" id="CHEBI:18420"/>
    </ligand>
</feature>
<dbReference type="Pfam" id="PF13500">
    <property type="entry name" value="AAA_26"/>
    <property type="match status" value="1"/>
</dbReference>
<feature type="binding site" evidence="8">
    <location>
        <begin position="13"/>
        <end position="18"/>
    </location>
    <ligand>
        <name>ATP</name>
        <dbReference type="ChEBI" id="CHEBI:30616"/>
    </ligand>
</feature>
<feature type="binding site" evidence="8">
    <location>
        <position position="17"/>
    </location>
    <ligand>
        <name>Mg(2+)</name>
        <dbReference type="ChEBI" id="CHEBI:18420"/>
    </ligand>
</feature>
<keyword evidence="5 8" id="KW-0093">Biotin biosynthesis</keyword>
<comment type="catalytic activity">
    <reaction evidence="8">
        <text>(7R,8S)-7,8-diammoniononanoate + CO2 + ATP = (4R,5S)-dethiobiotin + ADP + phosphate + 3 H(+)</text>
        <dbReference type="Rhea" id="RHEA:15805"/>
        <dbReference type="ChEBI" id="CHEBI:15378"/>
        <dbReference type="ChEBI" id="CHEBI:16526"/>
        <dbReference type="ChEBI" id="CHEBI:30616"/>
        <dbReference type="ChEBI" id="CHEBI:43474"/>
        <dbReference type="ChEBI" id="CHEBI:149469"/>
        <dbReference type="ChEBI" id="CHEBI:149473"/>
        <dbReference type="ChEBI" id="CHEBI:456216"/>
        <dbReference type="EC" id="6.3.3.3"/>
    </reaction>
</comment>
<feature type="active site" evidence="8">
    <location>
        <position position="38"/>
    </location>
</feature>
<evidence type="ECO:0000256" key="3">
    <source>
        <dbReference type="ARBA" id="ARBA00022723"/>
    </source>
</evidence>
<sequence>MAQAYFITGTDTDCGKTHSTVKLIHQLQAQGQRALAMKPVASGCQRLADGTLVNDDVERLCAASGQHDRALMSPYRFEPAISPHLAAAEAGIEISLEHILQHYRQLAVDADVVLVEGAGGWFAPLGDTLSIQELAQALALPVILVVGMKLGCINHARLSAQAIQASGCKLAGWIANRVVADQPRYAENLATLRQLLPAPLLLELPWEG</sequence>
<dbReference type="GO" id="GO:0009102">
    <property type="term" value="P:biotin biosynthetic process"/>
    <property type="evidence" value="ECO:0007669"/>
    <property type="project" value="UniProtKB-UniRule"/>
</dbReference>
<evidence type="ECO:0000256" key="1">
    <source>
        <dbReference type="ARBA" id="ARBA00022490"/>
    </source>
</evidence>
<dbReference type="UniPathway" id="UPA00078">
    <property type="reaction ID" value="UER00161"/>
</dbReference>
<dbReference type="InterPro" id="IPR004472">
    <property type="entry name" value="DTB_synth_BioD"/>
</dbReference>
<feature type="binding site" evidence="8">
    <location>
        <begin position="176"/>
        <end position="177"/>
    </location>
    <ligand>
        <name>ATP</name>
        <dbReference type="ChEBI" id="CHEBI:30616"/>
    </ligand>
</feature>
<dbReference type="CDD" id="cd03109">
    <property type="entry name" value="DTBS"/>
    <property type="match status" value="1"/>
</dbReference>
<feature type="binding site" evidence="8">
    <location>
        <begin position="116"/>
        <end position="119"/>
    </location>
    <ligand>
        <name>ATP</name>
        <dbReference type="ChEBI" id="CHEBI:30616"/>
    </ligand>
</feature>
<dbReference type="PIRSF" id="PIRSF006755">
    <property type="entry name" value="DTB_synth"/>
    <property type="match status" value="1"/>
</dbReference>
<gene>
    <name evidence="8 9" type="primary">bioD</name>
    <name evidence="9" type="ORF">GQF02_06070</name>
</gene>
<comment type="similarity">
    <text evidence="8">Belongs to the dethiobiotin synthetase family.</text>
</comment>
<keyword evidence="6 8" id="KW-0067">ATP-binding</keyword>
<keyword evidence="3 8" id="KW-0479">Metal-binding</keyword>
<feature type="binding site" evidence="8">
    <location>
        <position position="116"/>
    </location>
    <ligand>
        <name>Mg(2+)</name>
        <dbReference type="ChEBI" id="CHEBI:18420"/>
    </ligand>
</feature>
<evidence type="ECO:0000313" key="9">
    <source>
        <dbReference type="EMBL" id="MXR36541.1"/>
    </source>
</evidence>
<keyword evidence="7 8" id="KW-0460">Magnesium</keyword>
<dbReference type="PANTHER" id="PTHR43210">
    <property type="entry name" value="DETHIOBIOTIN SYNTHETASE"/>
    <property type="match status" value="1"/>
</dbReference>
<dbReference type="HAMAP" id="MF_00336">
    <property type="entry name" value="BioD"/>
    <property type="match status" value="1"/>
</dbReference>
<dbReference type="Gene3D" id="3.40.50.300">
    <property type="entry name" value="P-loop containing nucleotide triphosphate hydrolases"/>
    <property type="match status" value="1"/>
</dbReference>
<dbReference type="NCBIfam" id="TIGR00347">
    <property type="entry name" value="bioD"/>
    <property type="match status" value="1"/>
</dbReference>
<evidence type="ECO:0000256" key="8">
    <source>
        <dbReference type="HAMAP-Rule" id="MF_00336"/>
    </source>
</evidence>
<evidence type="ECO:0000256" key="7">
    <source>
        <dbReference type="ARBA" id="ARBA00022842"/>
    </source>
</evidence>
<comment type="function">
    <text evidence="8">Catalyzes a mechanistically unusual reaction, the ATP-dependent insertion of CO2 between the N7 and N8 nitrogen atoms of 7,8-diaminopelargonic acid (DAPA, also called 7,8-diammoniononanoate) to form a ureido ring.</text>
</comment>
<accession>A0A845BQ38</accession>
<organism evidence="9 10">
    <name type="scientific">Craterilacuibacter sinensis</name>
    <dbReference type="NCBI Taxonomy" id="2686017"/>
    <lineage>
        <taxon>Bacteria</taxon>
        <taxon>Pseudomonadati</taxon>
        <taxon>Pseudomonadota</taxon>
        <taxon>Betaproteobacteria</taxon>
        <taxon>Neisseriales</taxon>
        <taxon>Neisseriaceae</taxon>
        <taxon>Craterilacuibacter</taxon>
    </lineage>
</organism>
<name>A0A845BQ38_9NEIS</name>
<comment type="caution">
    <text evidence="9">The sequence shown here is derived from an EMBL/GenBank/DDBJ whole genome shotgun (WGS) entry which is preliminary data.</text>
</comment>
<dbReference type="PANTHER" id="PTHR43210:SF5">
    <property type="entry name" value="DETHIOBIOTIN SYNTHETASE"/>
    <property type="match status" value="1"/>
</dbReference>
<feature type="binding site" evidence="8">
    <location>
        <position position="56"/>
    </location>
    <ligand>
        <name>ATP</name>
        <dbReference type="ChEBI" id="CHEBI:30616"/>
    </ligand>
</feature>
<dbReference type="GO" id="GO:0004141">
    <property type="term" value="F:dethiobiotin synthase activity"/>
    <property type="evidence" value="ECO:0007669"/>
    <property type="project" value="UniProtKB-UniRule"/>
</dbReference>
<dbReference type="GO" id="GO:0000287">
    <property type="term" value="F:magnesium ion binding"/>
    <property type="evidence" value="ECO:0007669"/>
    <property type="project" value="UniProtKB-UniRule"/>
</dbReference>
<evidence type="ECO:0000256" key="6">
    <source>
        <dbReference type="ARBA" id="ARBA00022840"/>
    </source>
</evidence>
<comment type="pathway">
    <text evidence="8">Cofactor biosynthesis; biotin biosynthesis; biotin from 7,8-diaminononanoate: step 1/2.</text>
</comment>
<proteinExistence type="inferred from homology"/>
<dbReference type="EMBL" id="WSSB01000004">
    <property type="protein sequence ID" value="MXR36541.1"/>
    <property type="molecule type" value="Genomic_DNA"/>
</dbReference>
<dbReference type="SUPFAM" id="SSF52540">
    <property type="entry name" value="P-loop containing nucleoside triphosphate hydrolases"/>
    <property type="match status" value="1"/>
</dbReference>
<keyword evidence="10" id="KW-1185">Reference proteome</keyword>
<comment type="caution">
    <text evidence="8">Lacks conserved residue(s) required for the propagation of feature annotation.</text>
</comment>
<feature type="binding site" evidence="8">
    <location>
        <position position="42"/>
    </location>
    <ligand>
        <name>substrate</name>
    </ligand>
</feature>
<dbReference type="FunFam" id="3.40.50.300:FF:000292">
    <property type="entry name" value="ATP-dependent dethiobiotin synthetase BioD"/>
    <property type="match status" value="1"/>
</dbReference>
<dbReference type="AlphaFoldDB" id="A0A845BQ38"/>
<evidence type="ECO:0000256" key="5">
    <source>
        <dbReference type="ARBA" id="ARBA00022756"/>
    </source>
</evidence>
<keyword evidence="4 8" id="KW-0547">Nucleotide-binding</keyword>
<dbReference type="GO" id="GO:0042803">
    <property type="term" value="F:protein homodimerization activity"/>
    <property type="evidence" value="ECO:0007669"/>
    <property type="project" value="UniProtKB-ARBA"/>
</dbReference>
<keyword evidence="1 8" id="KW-0963">Cytoplasm</keyword>
<dbReference type="GO" id="GO:0005524">
    <property type="term" value="F:ATP binding"/>
    <property type="evidence" value="ECO:0007669"/>
    <property type="project" value="UniProtKB-UniRule"/>
</dbReference>
<comment type="subunit">
    <text evidence="8">Homodimer.</text>
</comment>
<dbReference type="Proteomes" id="UP000467214">
    <property type="component" value="Unassembled WGS sequence"/>
</dbReference>
<dbReference type="InterPro" id="IPR027417">
    <property type="entry name" value="P-loop_NTPase"/>
</dbReference>
<evidence type="ECO:0000313" key="10">
    <source>
        <dbReference type="Proteomes" id="UP000467214"/>
    </source>
</evidence>
<evidence type="ECO:0000256" key="4">
    <source>
        <dbReference type="ARBA" id="ARBA00022741"/>
    </source>
</evidence>
<reference evidence="9 10" key="1">
    <citation type="submission" date="2019-12" db="EMBL/GenBank/DDBJ databases">
        <title>Neisseriaceae gen. nov. sp. Genome sequencing and assembly.</title>
        <authorList>
            <person name="Liu Z."/>
            <person name="Li A."/>
        </authorList>
    </citation>
    <scope>NUCLEOTIDE SEQUENCE [LARGE SCALE GENOMIC DNA]</scope>
    <source>
        <strain evidence="9 10">B2N2-7</strain>
    </source>
</reference>
<dbReference type="EC" id="6.3.3.3" evidence="8"/>
<protein>
    <recommendedName>
        <fullName evidence="8">ATP-dependent dethiobiotin synthetase BioD</fullName>
        <ecNumber evidence="8">6.3.3.3</ecNumber>
    </recommendedName>
    <alternativeName>
        <fullName evidence="8">DTB synthetase</fullName>
        <shortName evidence="8">DTBS</shortName>
    </alternativeName>
    <alternativeName>
        <fullName evidence="8">Dethiobiotin synthase</fullName>
    </alternativeName>
</protein>